<evidence type="ECO:0000256" key="2">
    <source>
        <dbReference type="ARBA" id="ARBA00004286"/>
    </source>
</evidence>
<dbReference type="GO" id="GO:0005634">
    <property type="term" value="C:nucleus"/>
    <property type="evidence" value="ECO:0007669"/>
    <property type="project" value="UniProtKB-SubCell"/>
</dbReference>
<evidence type="ECO:0000256" key="4">
    <source>
        <dbReference type="ARBA" id="ARBA00022454"/>
    </source>
</evidence>
<dbReference type="InterPro" id="IPR038729">
    <property type="entry name" value="Rad50/SbcC_AAA"/>
</dbReference>
<keyword evidence="8 12" id="KW-0175">Coiled coil</keyword>
<keyword evidence="7" id="KW-0067">ATP-binding</keyword>
<evidence type="ECO:0000256" key="8">
    <source>
        <dbReference type="ARBA" id="ARBA00023054"/>
    </source>
</evidence>
<dbReference type="AlphaFoldDB" id="A0A0C3QLY3"/>
<dbReference type="STRING" id="1051891.A0A0C3QLY3"/>
<dbReference type="InterPro" id="IPR027417">
    <property type="entry name" value="P-loop_NTPase"/>
</dbReference>
<evidence type="ECO:0000256" key="9">
    <source>
        <dbReference type="ARBA" id="ARBA00023172"/>
    </source>
</evidence>
<dbReference type="PANTHER" id="PTHR19306:SF6">
    <property type="entry name" value="STRUCTURAL MAINTENANCE OF CHROMOSOMES PROTEIN 6"/>
    <property type="match status" value="1"/>
</dbReference>
<organism evidence="15 16">
    <name type="scientific">Tulasnella calospora MUT 4182</name>
    <dbReference type="NCBI Taxonomy" id="1051891"/>
    <lineage>
        <taxon>Eukaryota</taxon>
        <taxon>Fungi</taxon>
        <taxon>Dikarya</taxon>
        <taxon>Basidiomycota</taxon>
        <taxon>Agaricomycotina</taxon>
        <taxon>Agaricomycetes</taxon>
        <taxon>Cantharellales</taxon>
        <taxon>Tulasnellaceae</taxon>
        <taxon>Tulasnella</taxon>
    </lineage>
</organism>
<dbReference type="GO" id="GO:0030915">
    <property type="term" value="C:Smc5-Smc6 complex"/>
    <property type="evidence" value="ECO:0007669"/>
    <property type="project" value="TreeGrafter"/>
</dbReference>
<keyword evidence="9" id="KW-0233">DNA recombination</keyword>
<dbReference type="PANTHER" id="PTHR19306">
    <property type="entry name" value="STRUCTURAL MAINTENANCE OF CHROMOSOMES 5,6 SMC5, SMC6"/>
    <property type="match status" value="1"/>
</dbReference>
<evidence type="ECO:0000256" key="12">
    <source>
        <dbReference type="SAM" id="Coils"/>
    </source>
</evidence>
<evidence type="ECO:0000256" key="6">
    <source>
        <dbReference type="ARBA" id="ARBA00022763"/>
    </source>
</evidence>
<dbReference type="SUPFAM" id="SSF52540">
    <property type="entry name" value="P-loop containing nucleoside triphosphate hydrolases"/>
    <property type="match status" value="1"/>
</dbReference>
<dbReference type="EMBL" id="KN822946">
    <property type="protein sequence ID" value="KIO33825.1"/>
    <property type="molecule type" value="Genomic_DNA"/>
</dbReference>
<keyword evidence="16" id="KW-1185">Reference proteome</keyword>
<dbReference type="Pfam" id="PF13476">
    <property type="entry name" value="AAA_23"/>
    <property type="match status" value="1"/>
</dbReference>
<feature type="region of interest" description="Disordered" evidence="13">
    <location>
        <begin position="1"/>
        <end position="21"/>
    </location>
</feature>
<evidence type="ECO:0000256" key="11">
    <source>
        <dbReference type="ARBA" id="ARBA00023242"/>
    </source>
</evidence>
<feature type="compositionally biased region" description="Acidic residues" evidence="13">
    <location>
        <begin position="1"/>
        <end position="14"/>
    </location>
</feature>
<evidence type="ECO:0000313" key="16">
    <source>
        <dbReference type="Proteomes" id="UP000054248"/>
    </source>
</evidence>
<evidence type="ECO:0000256" key="10">
    <source>
        <dbReference type="ARBA" id="ARBA00023204"/>
    </source>
</evidence>
<dbReference type="GO" id="GO:0005524">
    <property type="term" value="F:ATP binding"/>
    <property type="evidence" value="ECO:0007669"/>
    <property type="project" value="UniProtKB-KW"/>
</dbReference>
<protein>
    <recommendedName>
        <fullName evidence="14">Rad50/SbcC-type AAA domain-containing protein</fullName>
    </recommendedName>
</protein>
<evidence type="ECO:0000259" key="14">
    <source>
        <dbReference type="Pfam" id="PF13476"/>
    </source>
</evidence>
<evidence type="ECO:0000256" key="7">
    <source>
        <dbReference type="ARBA" id="ARBA00022840"/>
    </source>
</evidence>
<comment type="similarity">
    <text evidence="3">Belongs to the SMC family. SMC6 subfamily.</text>
</comment>
<dbReference type="GO" id="GO:0035861">
    <property type="term" value="C:site of double-strand break"/>
    <property type="evidence" value="ECO:0007669"/>
    <property type="project" value="TreeGrafter"/>
</dbReference>
<dbReference type="Gene3D" id="3.40.50.300">
    <property type="entry name" value="P-loop containing nucleotide triphosphate hydrolases"/>
    <property type="match status" value="1"/>
</dbReference>
<accession>A0A0C3QLY3</accession>
<evidence type="ECO:0000256" key="5">
    <source>
        <dbReference type="ARBA" id="ARBA00022741"/>
    </source>
</evidence>
<keyword evidence="6" id="KW-0227">DNA damage</keyword>
<dbReference type="HOGENOM" id="CLU_054502_1_0_1"/>
<dbReference type="Proteomes" id="UP000054248">
    <property type="component" value="Unassembled WGS sequence"/>
</dbReference>
<feature type="coiled-coil region" evidence="12">
    <location>
        <begin position="225"/>
        <end position="255"/>
    </location>
</feature>
<dbReference type="GO" id="GO:0000724">
    <property type="term" value="P:double-strand break repair via homologous recombination"/>
    <property type="evidence" value="ECO:0007669"/>
    <property type="project" value="TreeGrafter"/>
</dbReference>
<evidence type="ECO:0000256" key="1">
    <source>
        <dbReference type="ARBA" id="ARBA00004123"/>
    </source>
</evidence>
<evidence type="ECO:0000313" key="15">
    <source>
        <dbReference type="EMBL" id="KIO33825.1"/>
    </source>
</evidence>
<dbReference type="GO" id="GO:0003684">
    <property type="term" value="F:damaged DNA binding"/>
    <property type="evidence" value="ECO:0007669"/>
    <property type="project" value="TreeGrafter"/>
</dbReference>
<gene>
    <name evidence="15" type="ORF">M407DRAFT_13683</name>
</gene>
<keyword evidence="10" id="KW-0234">DNA repair</keyword>
<dbReference type="GO" id="GO:0016887">
    <property type="term" value="F:ATP hydrolysis activity"/>
    <property type="evidence" value="ECO:0007669"/>
    <property type="project" value="InterPro"/>
</dbReference>
<keyword evidence="11" id="KW-0539">Nucleus</keyword>
<comment type="subcellular location">
    <subcellularLocation>
        <location evidence="2">Chromosome</location>
    </subcellularLocation>
    <subcellularLocation>
        <location evidence="1">Nucleus</location>
    </subcellularLocation>
</comment>
<sequence>MGEEFDPDNDDEEEERSRARLEKDRAKARFNRRGAAEAGVISSVECEHFMCHTHFHLDFSQQINFITGGKSAALAAIQVGLGARPSLTGRGSSLQSLIQDNADYAEIVIRMRNRGPEAFKHDLYGDTIKIIRRIRKGGTASIQMRGTDNKLVSEVKSELQEMCDHFNIQIESPLSVLTQDAAKKFLSDSTPAEKYNFFLQGTQLTQLAEEYELIRSNVRKIQSAVSQQKEALPQMEEAAREAETKLSEAQKARGQKTRLQAFKNELAWAHVAGKYEVSTFGREGRAAPAPKAP</sequence>
<proteinExistence type="inferred from homology"/>
<dbReference type="GO" id="GO:0003697">
    <property type="term" value="F:single-stranded DNA binding"/>
    <property type="evidence" value="ECO:0007669"/>
    <property type="project" value="TreeGrafter"/>
</dbReference>
<reference evidence="15 16" key="1">
    <citation type="submission" date="2014-04" db="EMBL/GenBank/DDBJ databases">
        <authorList>
            <consortium name="DOE Joint Genome Institute"/>
            <person name="Kuo A."/>
            <person name="Girlanda M."/>
            <person name="Perotto S."/>
            <person name="Kohler A."/>
            <person name="Nagy L.G."/>
            <person name="Floudas D."/>
            <person name="Copeland A."/>
            <person name="Barry K.W."/>
            <person name="Cichocki N."/>
            <person name="Veneault-Fourrey C."/>
            <person name="LaButti K."/>
            <person name="Lindquist E.A."/>
            <person name="Lipzen A."/>
            <person name="Lundell T."/>
            <person name="Morin E."/>
            <person name="Murat C."/>
            <person name="Sun H."/>
            <person name="Tunlid A."/>
            <person name="Henrissat B."/>
            <person name="Grigoriev I.V."/>
            <person name="Hibbett D.S."/>
            <person name="Martin F."/>
            <person name="Nordberg H.P."/>
            <person name="Cantor M.N."/>
            <person name="Hua S.X."/>
        </authorList>
    </citation>
    <scope>NUCLEOTIDE SEQUENCE [LARGE SCALE GENOMIC DNA]</scope>
    <source>
        <strain evidence="15 16">MUT 4182</strain>
    </source>
</reference>
<keyword evidence="4" id="KW-0158">Chromosome</keyword>
<name>A0A0C3QLY3_9AGAM</name>
<evidence type="ECO:0000256" key="3">
    <source>
        <dbReference type="ARBA" id="ARBA00006793"/>
    </source>
</evidence>
<dbReference type="OrthoDB" id="10072614at2759"/>
<feature type="domain" description="Rad50/SbcC-type AAA" evidence="14">
    <location>
        <begin position="44"/>
        <end position="247"/>
    </location>
</feature>
<reference evidence="16" key="2">
    <citation type="submission" date="2015-01" db="EMBL/GenBank/DDBJ databases">
        <title>Evolutionary Origins and Diversification of the Mycorrhizal Mutualists.</title>
        <authorList>
            <consortium name="DOE Joint Genome Institute"/>
            <consortium name="Mycorrhizal Genomics Consortium"/>
            <person name="Kohler A."/>
            <person name="Kuo A."/>
            <person name="Nagy L.G."/>
            <person name="Floudas D."/>
            <person name="Copeland A."/>
            <person name="Barry K.W."/>
            <person name="Cichocki N."/>
            <person name="Veneault-Fourrey C."/>
            <person name="LaButti K."/>
            <person name="Lindquist E.A."/>
            <person name="Lipzen A."/>
            <person name="Lundell T."/>
            <person name="Morin E."/>
            <person name="Murat C."/>
            <person name="Riley R."/>
            <person name="Ohm R."/>
            <person name="Sun H."/>
            <person name="Tunlid A."/>
            <person name="Henrissat B."/>
            <person name="Grigoriev I.V."/>
            <person name="Hibbett D.S."/>
            <person name="Martin F."/>
        </authorList>
    </citation>
    <scope>NUCLEOTIDE SEQUENCE [LARGE SCALE GENOMIC DNA]</scope>
    <source>
        <strain evidence="16">MUT 4182</strain>
    </source>
</reference>
<keyword evidence="5" id="KW-0547">Nucleotide-binding</keyword>
<evidence type="ECO:0000256" key="13">
    <source>
        <dbReference type="SAM" id="MobiDB-lite"/>
    </source>
</evidence>